<organism evidence="1 2">
    <name type="scientific">Candidatus Accumulibacter meliphilus</name>
    <dbReference type="NCBI Taxonomy" id="2211374"/>
    <lineage>
        <taxon>Bacteria</taxon>
        <taxon>Pseudomonadati</taxon>
        <taxon>Pseudomonadota</taxon>
        <taxon>Betaproteobacteria</taxon>
        <taxon>Candidatus Accumulibacter</taxon>
    </lineage>
</organism>
<dbReference type="PANTHER" id="PTHR30595:SF6">
    <property type="entry name" value="SCHLAFEN ALBA-2 DOMAIN-CONTAINING PROTEIN"/>
    <property type="match status" value="1"/>
</dbReference>
<evidence type="ECO:0000313" key="1">
    <source>
        <dbReference type="EMBL" id="RDE49562.1"/>
    </source>
</evidence>
<dbReference type="Gene3D" id="3.30.565.60">
    <property type="match status" value="1"/>
</dbReference>
<protein>
    <submittedName>
        <fullName evidence="1">Uncharacterized protein</fullName>
    </submittedName>
</protein>
<dbReference type="InterPro" id="IPR038475">
    <property type="entry name" value="RecG_C_sf"/>
</dbReference>
<evidence type="ECO:0000313" key="2">
    <source>
        <dbReference type="Proteomes" id="UP000253831"/>
    </source>
</evidence>
<gene>
    <name evidence="1" type="ORF">DVS81_15890</name>
</gene>
<dbReference type="AlphaFoldDB" id="A0A369XL74"/>
<dbReference type="Pfam" id="PF13749">
    <property type="entry name" value="HATPase_c_4"/>
    <property type="match status" value="1"/>
</dbReference>
<dbReference type="PANTHER" id="PTHR30595">
    <property type="entry name" value="GLPR-RELATED TRANSCRIPTIONAL REPRESSOR"/>
    <property type="match status" value="1"/>
</dbReference>
<proteinExistence type="predicted"/>
<comment type="caution">
    <text evidence="1">The sequence shown here is derived from an EMBL/GenBank/DDBJ whole genome shotgun (WGS) entry which is preliminary data.</text>
</comment>
<reference evidence="1 2" key="1">
    <citation type="submission" date="2018-05" db="EMBL/GenBank/DDBJ databases">
        <title>Integrated omic analyses show evidence that a Ca. Accumulibacter phosphatis strain performs denitrification under micro-aerobic conditions.</title>
        <authorList>
            <person name="Camejo P.Y."/>
            <person name="Katherine M.D."/>
            <person name="Daniel N.R."/>
        </authorList>
    </citation>
    <scope>NUCLEOTIDE SEQUENCE [LARGE SCALE GENOMIC DNA]</scope>
    <source>
        <strain evidence="1">UW-LDO-IC</strain>
    </source>
</reference>
<accession>A0A369XL74</accession>
<name>A0A369XL74_9PROT</name>
<dbReference type="Proteomes" id="UP000253831">
    <property type="component" value="Unassembled WGS sequence"/>
</dbReference>
<dbReference type="EMBL" id="QPGA01000038">
    <property type="protein sequence ID" value="RDE49562.1"/>
    <property type="molecule type" value="Genomic_DNA"/>
</dbReference>
<sequence>MAETTVDQWPLRRGSLIYPSPVAIACGRVFRARTAPDRVHACLKAAEVLTRYLAAVAVASFASRDDGADAKLSELSGNLSFGRFLTMVQEITAARGQHPAQQPLRHAFRFSKREEGSGGTNEALIQLLTLRNRLGHELATLDETRAGIVEAEERPLDALVLALNGAEALLTLPLFVVEQQDWVKKDAVFVLRRLLLMGESFDPPPTFVVVQGESSIESLRIPYLAIGEYCVQLPPWILWGIDEQRKNQSLLFLDSVEVDKTVYCTIDGNKQDMVGGQSEAIRDFFRGVSRPSDRVLLVDGRHLAQEWADHRERIEENGRRQDGLVDWGIFDTATVRWYAERLDGDAAEPHALIRERLLDGRFLVEPDELRQLRLLFGTRATVRGELQRDVLDLRVIDPRTMRPAKDKRDTVESANLIEALKRAVRFFAAHTGLKDVDPEDLSKTEGTIDYLTLREIFVNQTIHQDYRDSTAAAQIEIYPDRVTVFNTGYSLVPTDKLLEGSKSQSRNPMIARALRLIGFAEISGSGIRAVHRACQQARRRAPTFESDKDANTFALMLDWSEGGVDVDNYWLTLVGAHLSQAQAKVLNAIAESPSVTIAVIETSTGLDADDVIEALDYLVLQVLVEQDESNYRLAPHIREKLG</sequence>